<dbReference type="Pfam" id="PF08818">
    <property type="entry name" value="DUF1801"/>
    <property type="match status" value="1"/>
</dbReference>
<dbReference type="EMBL" id="JACWMX010000002">
    <property type="protein sequence ID" value="MBD1392924.1"/>
    <property type="molecule type" value="Genomic_DNA"/>
</dbReference>
<evidence type="ECO:0000259" key="1">
    <source>
        <dbReference type="Pfam" id="PF08818"/>
    </source>
</evidence>
<evidence type="ECO:0000313" key="3">
    <source>
        <dbReference type="Proteomes" id="UP000619078"/>
    </source>
</evidence>
<protein>
    <submittedName>
        <fullName evidence="2">YdeI/OmpD-associated family protein</fullName>
    </submittedName>
</protein>
<dbReference type="SUPFAM" id="SSF159888">
    <property type="entry name" value="YdhG-like"/>
    <property type="match status" value="1"/>
</dbReference>
<organism evidence="2 3">
    <name type="scientific">Mucilaginibacter glaciei</name>
    <dbReference type="NCBI Taxonomy" id="2772109"/>
    <lineage>
        <taxon>Bacteria</taxon>
        <taxon>Pseudomonadati</taxon>
        <taxon>Bacteroidota</taxon>
        <taxon>Sphingobacteriia</taxon>
        <taxon>Sphingobacteriales</taxon>
        <taxon>Sphingobacteriaceae</taxon>
        <taxon>Mucilaginibacter</taxon>
    </lineage>
</organism>
<dbReference type="InterPro" id="IPR014922">
    <property type="entry name" value="YdhG-like"/>
</dbReference>
<evidence type="ECO:0000313" key="2">
    <source>
        <dbReference type="EMBL" id="MBD1392924.1"/>
    </source>
</evidence>
<dbReference type="AlphaFoldDB" id="A0A926NIW7"/>
<dbReference type="Pfam" id="PF13376">
    <property type="entry name" value="OmdA"/>
    <property type="match status" value="1"/>
</dbReference>
<feature type="domain" description="YdhG-like" evidence="1">
    <location>
        <begin position="15"/>
        <end position="112"/>
    </location>
</feature>
<gene>
    <name evidence="2" type="ORF">IDJ76_07435</name>
</gene>
<name>A0A926NIW7_9SPHI</name>
<sequence length="192" mass="22036">MNSNVGFYFNKAKKWQQEIEKLRVIMLDCDLTEELKWGVPCYTYQKSNVVLIHVFKEYCALLFFKGALLNDANRLLVQQTENVQAARQLRFTSVDEIIELEPTIKAYVFEAVEIEKAGLKVEFKTAAEFKVAGEFQSKLDEMPALKAAFEALTPGRQKGYHLYFIAAKQAKTRQARVEKFIPKILEGKGLDD</sequence>
<proteinExistence type="predicted"/>
<comment type="caution">
    <text evidence="2">The sequence shown here is derived from an EMBL/GenBank/DDBJ whole genome shotgun (WGS) entry which is preliminary data.</text>
</comment>
<reference evidence="2" key="1">
    <citation type="submission" date="2020-09" db="EMBL/GenBank/DDBJ databases">
        <title>Novel species of Mucilaginibacter isolated from a glacier on the Tibetan Plateau.</title>
        <authorList>
            <person name="Liu Q."/>
            <person name="Xin Y.-H."/>
        </authorList>
    </citation>
    <scope>NUCLEOTIDE SEQUENCE</scope>
    <source>
        <strain evidence="2">ZB1P21</strain>
    </source>
</reference>
<keyword evidence="3" id="KW-1185">Reference proteome</keyword>
<dbReference type="RefSeq" id="WP_191162291.1">
    <property type="nucleotide sequence ID" value="NZ_JACWMX010000002.1"/>
</dbReference>
<dbReference type="InterPro" id="IPR016786">
    <property type="entry name" value="YdeI_bac"/>
</dbReference>
<accession>A0A926NIW7</accession>
<dbReference type="Proteomes" id="UP000619078">
    <property type="component" value="Unassembled WGS sequence"/>
</dbReference>
<dbReference type="Gene3D" id="3.90.1150.200">
    <property type="match status" value="1"/>
</dbReference>
<dbReference type="PIRSF" id="PIRSF021308">
    <property type="entry name" value="UCP021308"/>
    <property type="match status" value="1"/>
</dbReference>